<dbReference type="AlphaFoldDB" id="A0A3N4MGJ9"/>
<evidence type="ECO:0000256" key="1">
    <source>
        <dbReference type="SAM" id="Phobius"/>
    </source>
</evidence>
<dbReference type="OrthoDB" id="657151at2"/>
<reference evidence="3" key="1">
    <citation type="submission" date="2018-11" db="EMBL/GenBank/DDBJ databases">
        <title>Chitinophaga lutea sp.nov., isolate from arsenic contaminated soil.</title>
        <authorList>
            <person name="Zong Y."/>
        </authorList>
    </citation>
    <scope>NUCLEOTIDE SEQUENCE [LARGE SCALE GENOMIC DNA]</scope>
    <source>
        <strain evidence="3">YLT18</strain>
    </source>
</reference>
<feature type="transmembrane region" description="Helical" evidence="1">
    <location>
        <begin position="130"/>
        <end position="150"/>
    </location>
</feature>
<keyword evidence="1" id="KW-1133">Transmembrane helix</keyword>
<evidence type="ECO:0000313" key="2">
    <source>
        <dbReference type="EMBL" id="RPD39220.1"/>
    </source>
</evidence>
<protein>
    <submittedName>
        <fullName evidence="2">Uncharacterized protein</fullName>
    </submittedName>
</protein>
<keyword evidence="1" id="KW-0812">Transmembrane</keyword>
<gene>
    <name evidence="2" type="ORF">EG028_21655</name>
</gene>
<name>A0A3N4MGJ9_9BACT</name>
<proteinExistence type="predicted"/>
<feature type="transmembrane region" description="Helical" evidence="1">
    <location>
        <begin position="100"/>
        <end position="118"/>
    </location>
</feature>
<organism evidence="2 3">
    <name type="scientific">Chitinophaga barathri</name>
    <dbReference type="NCBI Taxonomy" id="1647451"/>
    <lineage>
        <taxon>Bacteria</taxon>
        <taxon>Pseudomonadati</taxon>
        <taxon>Bacteroidota</taxon>
        <taxon>Chitinophagia</taxon>
        <taxon>Chitinophagales</taxon>
        <taxon>Chitinophagaceae</taxon>
        <taxon>Chitinophaga</taxon>
    </lineage>
</organism>
<dbReference type="Proteomes" id="UP000279089">
    <property type="component" value="Unassembled WGS sequence"/>
</dbReference>
<accession>A0A3N4MGJ9</accession>
<evidence type="ECO:0000313" key="3">
    <source>
        <dbReference type="Proteomes" id="UP000279089"/>
    </source>
</evidence>
<keyword evidence="3" id="KW-1185">Reference proteome</keyword>
<keyword evidence="1" id="KW-0472">Membrane</keyword>
<dbReference type="EMBL" id="RMBX01000012">
    <property type="protein sequence ID" value="RPD39220.1"/>
    <property type="molecule type" value="Genomic_DNA"/>
</dbReference>
<sequence length="522" mass="58294">MSPILSKAQTDSLAKAKAAMRKAGNTTKLEILYESVTHTSRSSSGYYRTYTVDHPMISIDGKAAVEIDKRGDILRRYYAKCYLAQAELNKSNTYRKNAKLYMWGGFAAGTAIAFSGLFNNPGMDEGRFFSRFGIGAGVMVTGTVVAWIKYRKATKHLHMSVDVYNDKCYFPLKTDTTQQPKDTTAARKPGETSPVKMVPKKKVLYDLLRNEPENSGMSGFALTLANVDVNGLNTNIKGGVGFFYTHKNNIGLSVDYQVAYLDNPEVEKNVTPFDWQETAAPTRYRRANNLDIQTKFPVKSWTVERKYGVGLGSKRLGGRVAEVVGSLTGDVQKSVTLRLGYQIDNRLIYGSSTGIEFKTNTEPYIYHYGGEEYPLIPGNVNEQSAMMRSGIISAGIGLSSYWDMKIQLLDNEFSGVREVKRQNDLYLDAMYAQQLKLEDLVYYHSLLYVTDEGEHIPQRINISATPLTKIGARAGYRSTRMKSHRGHRVGAEIGIRPGPKVVIDNVYFQLQAALIFGGRINH</sequence>
<comment type="caution">
    <text evidence="2">The sequence shown here is derived from an EMBL/GenBank/DDBJ whole genome shotgun (WGS) entry which is preliminary data.</text>
</comment>